<organism evidence="1">
    <name type="scientific">marine sediment metagenome</name>
    <dbReference type="NCBI Taxonomy" id="412755"/>
    <lineage>
        <taxon>unclassified sequences</taxon>
        <taxon>metagenomes</taxon>
        <taxon>ecological metagenomes</taxon>
    </lineage>
</organism>
<dbReference type="EMBL" id="LAZR01004719">
    <property type="protein sequence ID" value="KKN06187.1"/>
    <property type="molecule type" value="Genomic_DNA"/>
</dbReference>
<evidence type="ECO:0000313" key="1">
    <source>
        <dbReference type="EMBL" id="KKN06187.1"/>
    </source>
</evidence>
<name>A0A0F9N374_9ZZZZ</name>
<comment type="caution">
    <text evidence="1">The sequence shown here is derived from an EMBL/GenBank/DDBJ whole genome shotgun (WGS) entry which is preliminary data.</text>
</comment>
<sequence>MTSTYPSIEAALVMGIYFSGRAEDLKAKDLEGKPGEIQGALGAISPEMANLFDAADINEPDTRDGKYNAMIYDIEVKGKDGIPHKAQLGVTTFRNGYNLWIIDVESGMCIRT</sequence>
<proteinExistence type="predicted"/>
<accession>A0A0F9N374</accession>
<protein>
    <submittedName>
        <fullName evidence="1">Uncharacterized protein</fullName>
    </submittedName>
</protein>
<dbReference type="AlphaFoldDB" id="A0A0F9N374"/>
<gene>
    <name evidence="1" type="ORF">LCGC14_1079940</name>
</gene>
<reference evidence="1" key="1">
    <citation type="journal article" date="2015" name="Nature">
        <title>Complex archaea that bridge the gap between prokaryotes and eukaryotes.</title>
        <authorList>
            <person name="Spang A."/>
            <person name="Saw J.H."/>
            <person name="Jorgensen S.L."/>
            <person name="Zaremba-Niedzwiedzka K."/>
            <person name="Martijn J."/>
            <person name="Lind A.E."/>
            <person name="van Eijk R."/>
            <person name="Schleper C."/>
            <person name="Guy L."/>
            <person name="Ettema T.J."/>
        </authorList>
    </citation>
    <scope>NUCLEOTIDE SEQUENCE</scope>
</reference>